<sequence>MSRKFEELNTHNKYIGPTALLTFLKFSCELIYFVSVNFHDVCQKYMVVPTVICRLGKLVLLCLVQIENVANLTYNMSTAAADLNILSLLKNIRVLTLGS</sequence>
<gene>
    <name evidence="1" type="ORF">CHS0354_037365</name>
</gene>
<name>A0AAE0S432_9BIVA</name>
<reference evidence="1" key="3">
    <citation type="submission" date="2023-05" db="EMBL/GenBank/DDBJ databases">
        <authorList>
            <person name="Smith C.H."/>
        </authorList>
    </citation>
    <scope>NUCLEOTIDE SEQUENCE</scope>
    <source>
        <strain evidence="1">CHS0354</strain>
        <tissue evidence="1">Mantle</tissue>
    </source>
</reference>
<evidence type="ECO:0000313" key="2">
    <source>
        <dbReference type="Proteomes" id="UP001195483"/>
    </source>
</evidence>
<reference evidence="1" key="2">
    <citation type="journal article" date="2021" name="Genome Biol. Evol.">
        <title>Developing a high-quality reference genome for a parasitic bivalve with doubly uniparental inheritance (Bivalvia: Unionida).</title>
        <authorList>
            <person name="Smith C.H."/>
        </authorList>
    </citation>
    <scope>NUCLEOTIDE SEQUENCE</scope>
    <source>
        <strain evidence="1">CHS0354</strain>
        <tissue evidence="1">Mantle</tissue>
    </source>
</reference>
<dbReference type="Proteomes" id="UP001195483">
    <property type="component" value="Unassembled WGS sequence"/>
</dbReference>
<keyword evidence="2" id="KW-1185">Reference proteome</keyword>
<proteinExistence type="predicted"/>
<accession>A0AAE0S432</accession>
<dbReference type="EMBL" id="JAEAOA010002185">
    <property type="protein sequence ID" value="KAK3584991.1"/>
    <property type="molecule type" value="Genomic_DNA"/>
</dbReference>
<organism evidence="1 2">
    <name type="scientific">Potamilus streckersoni</name>
    <dbReference type="NCBI Taxonomy" id="2493646"/>
    <lineage>
        <taxon>Eukaryota</taxon>
        <taxon>Metazoa</taxon>
        <taxon>Spiralia</taxon>
        <taxon>Lophotrochozoa</taxon>
        <taxon>Mollusca</taxon>
        <taxon>Bivalvia</taxon>
        <taxon>Autobranchia</taxon>
        <taxon>Heteroconchia</taxon>
        <taxon>Palaeoheterodonta</taxon>
        <taxon>Unionida</taxon>
        <taxon>Unionoidea</taxon>
        <taxon>Unionidae</taxon>
        <taxon>Ambleminae</taxon>
        <taxon>Lampsilini</taxon>
        <taxon>Potamilus</taxon>
    </lineage>
</organism>
<protein>
    <submittedName>
        <fullName evidence="1">Uncharacterized protein</fullName>
    </submittedName>
</protein>
<evidence type="ECO:0000313" key="1">
    <source>
        <dbReference type="EMBL" id="KAK3584991.1"/>
    </source>
</evidence>
<reference evidence="1" key="1">
    <citation type="journal article" date="2021" name="Genome Biol. Evol.">
        <title>A High-Quality Reference Genome for a Parasitic Bivalve with Doubly Uniparental Inheritance (Bivalvia: Unionida).</title>
        <authorList>
            <person name="Smith C.H."/>
        </authorList>
    </citation>
    <scope>NUCLEOTIDE SEQUENCE</scope>
    <source>
        <strain evidence="1">CHS0354</strain>
    </source>
</reference>
<dbReference type="AlphaFoldDB" id="A0AAE0S432"/>
<comment type="caution">
    <text evidence="1">The sequence shown here is derived from an EMBL/GenBank/DDBJ whole genome shotgun (WGS) entry which is preliminary data.</text>
</comment>